<dbReference type="EMBL" id="LAZR01017399">
    <property type="protein sequence ID" value="KKM00588.1"/>
    <property type="molecule type" value="Genomic_DNA"/>
</dbReference>
<comment type="caution">
    <text evidence="1">The sequence shown here is derived from an EMBL/GenBank/DDBJ whole genome shotgun (WGS) entry which is preliminary data.</text>
</comment>
<dbReference type="AlphaFoldDB" id="A0A0F9JNP3"/>
<sequence length="129" mass="14543">MRMKLADLHEAKYAEPKIIHLTGVFYTGYEGEYTEPDVTIAIKRGKPTSHGYDNNPRIITILGAVQSIQGGKIAEEIVTPNTTARLNREPEGWSLSGFTTPGHKQKFGDTWVLFDPDYGEPFIKTRYNK</sequence>
<evidence type="ECO:0000313" key="1">
    <source>
        <dbReference type="EMBL" id="KKM00588.1"/>
    </source>
</evidence>
<accession>A0A0F9JNP3</accession>
<reference evidence="1" key="1">
    <citation type="journal article" date="2015" name="Nature">
        <title>Complex archaea that bridge the gap between prokaryotes and eukaryotes.</title>
        <authorList>
            <person name="Spang A."/>
            <person name="Saw J.H."/>
            <person name="Jorgensen S.L."/>
            <person name="Zaremba-Niedzwiedzka K."/>
            <person name="Martijn J."/>
            <person name="Lind A.E."/>
            <person name="van Eijk R."/>
            <person name="Schleper C."/>
            <person name="Guy L."/>
            <person name="Ettema T.J."/>
        </authorList>
    </citation>
    <scope>NUCLEOTIDE SEQUENCE</scope>
</reference>
<organism evidence="1">
    <name type="scientific">marine sediment metagenome</name>
    <dbReference type="NCBI Taxonomy" id="412755"/>
    <lineage>
        <taxon>unclassified sequences</taxon>
        <taxon>metagenomes</taxon>
        <taxon>ecological metagenomes</taxon>
    </lineage>
</organism>
<name>A0A0F9JNP3_9ZZZZ</name>
<gene>
    <name evidence="1" type="ORF">LCGC14_1802890</name>
</gene>
<protein>
    <submittedName>
        <fullName evidence="1">Uncharacterized protein</fullName>
    </submittedName>
</protein>
<proteinExistence type="predicted"/>